<feature type="transmembrane region" description="Helical" evidence="7">
    <location>
        <begin position="25"/>
        <end position="44"/>
    </location>
</feature>
<dbReference type="STRING" id="1769779.AUP74_00221"/>
<evidence type="ECO:0000313" key="9">
    <source>
        <dbReference type="Proteomes" id="UP000095672"/>
    </source>
</evidence>
<dbReference type="PANTHER" id="PTHR34584:SF1">
    <property type="entry name" value="NA(+)_H(+) ANTIPORTER SUBUNIT E1"/>
    <property type="match status" value="1"/>
</dbReference>
<keyword evidence="6 7" id="KW-0472">Membrane</keyword>
<comment type="subcellular location">
    <subcellularLocation>
        <location evidence="1">Cell membrane</location>
        <topology evidence="1">Multi-pass membrane protein</topology>
    </subcellularLocation>
</comment>
<dbReference type="RefSeq" id="WP_069945940.1">
    <property type="nucleotide sequence ID" value="NZ_CP014143.1"/>
</dbReference>
<dbReference type="GO" id="GO:0008324">
    <property type="term" value="F:monoatomic cation transmembrane transporter activity"/>
    <property type="evidence" value="ECO:0007669"/>
    <property type="project" value="InterPro"/>
</dbReference>
<dbReference type="PIRSF" id="PIRSF019239">
    <property type="entry name" value="MrpE"/>
    <property type="match status" value="1"/>
</dbReference>
<evidence type="ECO:0000256" key="1">
    <source>
        <dbReference type="ARBA" id="ARBA00004651"/>
    </source>
</evidence>
<dbReference type="GO" id="GO:0005886">
    <property type="term" value="C:plasma membrane"/>
    <property type="evidence" value="ECO:0007669"/>
    <property type="project" value="UniProtKB-SubCell"/>
</dbReference>
<protein>
    <submittedName>
        <fullName evidence="8">Na(+)/H(+) antiporter subunit E</fullName>
    </submittedName>
</protein>
<evidence type="ECO:0000256" key="7">
    <source>
        <dbReference type="SAM" id="Phobius"/>
    </source>
</evidence>
<dbReference type="EMBL" id="CP014143">
    <property type="protein sequence ID" value="AOS95693.1"/>
    <property type="molecule type" value="Genomic_DNA"/>
</dbReference>
<dbReference type="AlphaFoldDB" id="A0A1C9W3G5"/>
<evidence type="ECO:0000256" key="4">
    <source>
        <dbReference type="ARBA" id="ARBA00022692"/>
    </source>
</evidence>
<keyword evidence="9" id="KW-1185">Reference proteome</keyword>
<keyword evidence="4 7" id="KW-0812">Transmembrane</keyword>
<keyword evidence="5 7" id="KW-1133">Transmembrane helix</keyword>
<keyword evidence="3" id="KW-1003">Cell membrane</keyword>
<name>A0A1C9W3G5_9GAMM</name>
<comment type="similarity">
    <text evidence="2">Belongs to the CPA3 antiporters (TC 2.A.63) subunit E family.</text>
</comment>
<proteinExistence type="inferred from homology"/>
<evidence type="ECO:0000256" key="2">
    <source>
        <dbReference type="ARBA" id="ARBA00006228"/>
    </source>
</evidence>
<dbReference type="Proteomes" id="UP000095672">
    <property type="component" value="Chromosome"/>
</dbReference>
<evidence type="ECO:0000256" key="3">
    <source>
        <dbReference type="ARBA" id="ARBA00022475"/>
    </source>
</evidence>
<sequence>MRLFLLNILLAISWSALTGIATLLNFLAGFLIGYLALAVSHPLLGDREYFRRVPRVLRLLLFFLKELVLSSLLAVHEVLSPKLHSRPRIVQVPLEIRDDNQILVLANLISLTPGTLVLDVSPDRDALYVHTMFVDDPEAFRRDIREGFERQVMEAMS</sequence>
<feature type="transmembrane region" description="Helical" evidence="7">
    <location>
        <begin position="56"/>
        <end position="75"/>
    </location>
</feature>
<gene>
    <name evidence="8" type="primary">mrpE_1</name>
    <name evidence="8" type="ORF">AUP74_00221</name>
</gene>
<evidence type="ECO:0000256" key="5">
    <source>
        <dbReference type="ARBA" id="ARBA00022989"/>
    </source>
</evidence>
<dbReference type="PANTHER" id="PTHR34584">
    <property type="entry name" value="NA(+)/H(+) ANTIPORTER SUBUNIT E1"/>
    <property type="match status" value="1"/>
</dbReference>
<evidence type="ECO:0000256" key="6">
    <source>
        <dbReference type="ARBA" id="ARBA00023136"/>
    </source>
</evidence>
<dbReference type="KEGG" id="micc:AUP74_00221"/>
<accession>A0A1C9W3G5</accession>
<dbReference type="InterPro" id="IPR002758">
    <property type="entry name" value="Cation_antiport_E"/>
</dbReference>
<organism evidence="8 9">
    <name type="scientific">Microbulbifer aggregans</name>
    <dbReference type="NCBI Taxonomy" id="1769779"/>
    <lineage>
        <taxon>Bacteria</taxon>
        <taxon>Pseudomonadati</taxon>
        <taxon>Pseudomonadota</taxon>
        <taxon>Gammaproteobacteria</taxon>
        <taxon>Cellvibrionales</taxon>
        <taxon>Microbulbiferaceae</taxon>
        <taxon>Microbulbifer</taxon>
    </lineage>
</organism>
<reference evidence="9" key="1">
    <citation type="submission" date="2016-01" db="EMBL/GenBank/DDBJ databases">
        <title>Complete genome sequence of Microbulbifer sp. CCB-MM1, a halophile isolated from Matang Mangrove Forest, Perak.</title>
        <authorList>
            <person name="Moh T.H."/>
            <person name="Dinesh B."/>
            <person name="Lau N.-S."/>
            <person name="Go F."/>
            <person name="Alexander Chong S.-C."/>
        </authorList>
    </citation>
    <scope>NUCLEOTIDE SEQUENCE [LARGE SCALE GENOMIC DNA]</scope>
    <source>
        <strain evidence="9">CCB-MM1</strain>
    </source>
</reference>
<dbReference type="PATRIC" id="fig|1769779.3.peg.217"/>
<evidence type="ECO:0000313" key="8">
    <source>
        <dbReference type="EMBL" id="AOS95693.1"/>
    </source>
</evidence>
<dbReference type="Pfam" id="PF01899">
    <property type="entry name" value="MNHE"/>
    <property type="match status" value="1"/>
</dbReference>